<dbReference type="Pfam" id="PF11539">
    <property type="entry name" value="DUF3228"/>
    <property type="match status" value="1"/>
</dbReference>
<comment type="caution">
    <text evidence="1">The sequence shown here is derived from an EMBL/GenBank/DDBJ whole genome shotgun (WGS) entry which is preliminary data.</text>
</comment>
<evidence type="ECO:0008006" key="3">
    <source>
        <dbReference type="Google" id="ProtNLM"/>
    </source>
</evidence>
<accession>A0AAV9YCY0</accession>
<dbReference type="Gene3D" id="3.30.2310.50">
    <property type="entry name" value="Protein of unknown function (DUF3228), domain 1"/>
    <property type="match status" value="2"/>
</dbReference>
<keyword evidence="2" id="KW-1185">Reference proteome</keyword>
<name>A0AAV9YCY0_9CRYT</name>
<dbReference type="PANTHER" id="PTHR38666:SF2">
    <property type="entry name" value="FLAGELLAR ASSOCIATED PROTEIN"/>
    <property type="match status" value="1"/>
</dbReference>
<organism evidence="1 2">
    <name type="scientific">Cryptosporidium xiaoi</name>
    <dbReference type="NCBI Taxonomy" id="659607"/>
    <lineage>
        <taxon>Eukaryota</taxon>
        <taxon>Sar</taxon>
        <taxon>Alveolata</taxon>
        <taxon>Apicomplexa</taxon>
        <taxon>Conoidasida</taxon>
        <taxon>Coccidia</taxon>
        <taxon>Eucoccidiorida</taxon>
        <taxon>Eimeriorina</taxon>
        <taxon>Cryptosporidiidae</taxon>
        <taxon>Cryptosporidium</taxon>
    </lineage>
</organism>
<sequence length="208" mass="24314">MKLVGIESFALRQFQSGYRGSFIPNIEPEKFLEKINDFILKNNPELKDGYSHFCKHLFIPNFTEARKSIIRINNNNEHLLKTGYVSRRKEELPVLTRWFPGNLIPEDELGRGRYLDIILYSKEQCEKEAGAMNEQNAKKIVSKLEADPDWYIISIKVQDEDYETPMEPITMIRNTMIEEGGSGVPLDRKKYIESVDFWSKHAIVSYFE</sequence>
<proteinExistence type="predicted"/>
<evidence type="ECO:0000313" key="1">
    <source>
        <dbReference type="EMBL" id="KAK6591076.1"/>
    </source>
</evidence>
<dbReference type="InterPro" id="IPR021610">
    <property type="entry name" value="DUF3228"/>
</dbReference>
<gene>
    <name evidence="1" type="ORF">RS030_111748</name>
</gene>
<dbReference type="EMBL" id="JAWDEY010000002">
    <property type="protein sequence ID" value="KAK6591076.1"/>
    <property type="molecule type" value="Genomic_DNA"/>
</dbReference>
<dbReference type="AlphaFoldDB" id="A0AAV9YCY0"/>
<dbReference type="Proteomes" id="UP001311799">
    <property type="component" value="Unassembled WGS sequence"/>
</dbReference>
<evidence type="ECO:0000313" key="2">
    <source>
        <dbReference type="Proteomes" id="UP001311799"/>
    </source>
</evidence>
<dbReference type="PANTHER" id="PTHR38666">
    <property type="match status" value="1"/>
</dbReference>
<reference evidence="1 2" key="1">
    <citation type="submission" date="2023-10" db="EMBL/GenBank/DDBJ databases">
        <title>Comparative genomics analysis reveals potential genetic determinants of host preference in Cryptosporidium xiaoi.</title>
        <authorList>
            <person name="Xiao L."/>
            <person name="Li J."/>
        </authorList>
    </citation>
    <scope>NUCLEOTIDE SEQUENCE [LARGE SCALE GENOMIC DNA]</scope>
    <source>
        <strain evidence="1 2">52996</strain>
    </source>
</reference>
<protein>
    <recommendedName>
        <fullName evidence="3">DUF3228 family protein</fullName>
    </recommendedName>
</protein>